<dbReference type="SUPFAM" id="SSF52058">
    <property type="entry name" value="L domain-like"/>
    <property type="match status" value="1"/>
</dbReference>
<gene>
    <name evidence="5" type="ORF">EGW08_002804</name>
</gene>
<name>A0A3S1ADZ2_ELYCH</name>
<dbReference type="STRING" id="188477.A0A3S1ADZ2"/>
<organism evidence="5 6">
    <name type="scientific">Elysia chlorotica</name>
    <name type="common">Eastern emerald elysia</name>
    <name type="synonym">Sea slug</name>
    <dbReference type="NCBI Taxonomy" id="188477"/>
    <lineage>
        <taxon>Eukaryota</taxon>
        <taxon>Metazoa</taxon>
        <taxon>Spiralia</taxon>
        <taxon>Lophotrochozoa</taxon>
        <taxon>Mollusca</taxon>
        <taxon>Gastropoda</taxon>
        <taxon>Heterobranchia</taxon>
        <taxon>Euthyneura</taxon>
        <taxon>Panpulmonata</taxon>
        <taxon>Sacoglossa</taxon>
        <taxon>Placobranchoidea</taxon>
        <taxon>Plakobranchidae</taxon>
        <taxon>Elysia</taxon>
    </lineage>
</organism>
<dbReference type="AlphaFoldDB" id="A0A3S1ADZ2"/>
<proteinExistence type="predicted"/>
<reference evidence="5 6" key="1">
    <citation type="submission" date="2019-01" db="EMBL/GenBank/DDBJ databases">
        <title>A draft genome assembly of the solar-powered sea slug Elysia chlorotica.</title>
        <authorList>
            <person name="Cai H."/>
            <person name="Li Q."/>
            <person name="Fang X."/>
            <person name="Li J."/>
            <person name="Curtis N.E."/>
            <person name="Altenburger A."/>
            <person name="Shibata T."/>
            <person name="Feng M."/>
            <person name="Maeda T."/>
            <person name="Schwartz J.A."/>
            <person name="Shigenobu S."/>
            <person name="Lundholm N."/>
            <person name="Nishiyama T."/>
            <person name="Yang H."/>
            <person name="Hasebe M."/>
            <person name="Li S."/>
            <person name="Pierce S.K."/>
            <person name="Wang J."/>
        </authorList>
    </citation>
    <scope>NUCLEOTIDE SEQUENCE [LARGE SCALE GENOMIC DNA]</scope>
    <source>
        <strain evidence="5">EC2010</strain>
        <tissue evidence="5">Whole organism of an adult</tissue>
    </source>
</reference>
<feature type="domain" description="Disease resistance R13L4/SHOC-2-like LRR" evidence="4">
    <location>
        <begin position="139"/>
        <end position="216"/>
    </location>
</feature>
<dbReference type="OrthoDB" id="1394818at2759"/>
<dbReference type="EMBL" id="RQTK01000056">
    <property type="protein sequence ID" value="RUS89431.1"/>
    <property type="molecule type" value="Genomic_DNA"/>
</dbReference>
<evidence type="ECO:0000256" key="2">
    <source>
        <dbReference type="ARBA" id="ARBA00022737"/>
    </source>
</evidence>
<feature type="compositionally biased region" description="Basic residues" evidence="3">
    <location>
        <begin position="339"/>
        <end position="355"/>
    </location>
</feature>
<dbReference type="SMART" id="SM00369">
    <property type="entry name" value="LRR_TYP"/>
    <property type="match status" value="6"/>
</dbReference>
<feature type="compositionally biased region" description="Low complexity" evidence="3">
    <location>
        <begin position="301"/>
        <end position="313"/>
    </location>
</feature>
<dbReference type="InterPro" id="IPR025875">
    <property type="entry name" value="Leu-rich_rpt_4"/>
</dbReference>
<dbReference type="GO" id="GO:0005737">
    <property type="term" value="C:cytoplasm"/>
    <property type="evidence" value="ECO:0007669"/>
    <property type="project" value="TreeGrafter"/>
</dbReference>
<dbReference type="InterPro" id="IPR001611">
    <property type="entry name" value="Leu-rich_rpt"/>
</dbReference>
<keyword evidence="2" id="KW-0677">Repeat</keyword>
<evidence type="ECO:0000259" key="4">
    <source>
        <dbReference type="Pfam" id="PF23598"/>
    </source>
</evidence>
<dbReference type="InterPro" id="IPR055414">
    <property type="entry name" value="LRR_R13L4/SHOC2-like"/>
</dbReference>
<dbReference type="PANTHER" id="PTHR48051:SF55">
    <property type="entry name" value="MALIGNANT FIBROUS HISTIOCYTOMA-AMPLIFIED SEQUENCE 1 HOMOLOG"/>
    <property type="match status" value="1"/>
</dbReference>
<dbReference type="InterPro" id="IPR050216">
    <property type="entry name" value="LRR_domain-containing"/>
</dbReference>
<dbReference type="Pfam" id="PF12799">
    <property type="entry name" value="LRR_4"/>
    <property type="match status" value="1"/>
</dbReference>
<dbReference type="InterPro" id="IPR032675">
    <property type="entry name" value="LRR_dom_sf"/>
</dbReference>
<comment type="caution">
    <text evidence="5">The sequence shown here is derived from an EMBL/GenBank/DDBJ whole genome shotgun (WGS) entry which is preliminary data.</text>
</comment>
<protein>
    <recommendedName>
        <fullName evidence="4">Disease resistance R13L4/SHOC-2-like LRR domain-containing protein</fullName>
    </recommendedName>
</protein>
<dbReference type="Gene3D" id="3.80.10.10">
    <property type="entry name" value="Ribonuclease Inhibitor"/>
    <property type="match status" value="2"/>
</dbReference>
<dbReference type="PROSITE" id="PS51450">
    <property type="entry name" value="LRR"/>
    <property type="match status" value="1"/>
</dbReference>
<dbReference type="InterPro" id="IPR003591">
    <property type="entry name" value="Leu-rich_rpt_typical-subtyp"/>
</dbReference>
<keyword evidence="1" id="KW-0433">Leucine-rich repeat</keyword>
<evidence type="ECO:0000313" key="5">
    <source>
        <dbReference type="EMBL" id="RUS89431.1"/>
    </source>
</evidence>
<evidence type="ECO:0000313" key="6">
    <source>
        <dbReference type="Proteomes" id="UP000271974"/>
    </source>
</evidence>
<feature type="compositionally biased region" description="Basic and acidic residues" evidence="3">
    <location>
        <begin position="259"/>
        <end position="277"/>
    </location>
</feature>
<feature type="region of interest" description="Disordered" evidence="3">
    <location>
        <begin position="259"/>
        <end position="355"/>
    </location>
</feature>
<keyword evidence="6" id="KW-1185">Reference proteome</keyword>
<dbReference type="Proteomes" id="UP000271974">
    <property type="component" value="Unassembled WGS sequence"/>
</dbReference>
<dbReference type="PANTHER" id="PTHR48051">
    <property type="match status" value="1"/>
</dbReference>
<dbReference type="Pfam" id="PF23598">
    <property type="entry name" value="LRR_14"/>
    <property type="match status" value="1"/>
</dbReference>
<evidence type="ECO:0000256" key="1">
    <source>
        <dbReference type="ARBA" id="ARBA00022614"/>
    </source>
</evidence>
<sequence>MSHGLTLKNIRMRIETEDPLYFGQKKLKLQGRDLLHLPKAVFKLMELEVLDLSPEREACLDYKLAMVPSDIGKLLNLSTLMLDTNDLLQVPVEITLLTNLQRLALSNNHLSELPNGFPRLKNLHSLHLANNKFEVFPLEICDITSLVFLDLCDNLIKALPKKISNLTKLETLLLFINRLTKLPDTIVKMEELRSLWLGNNSLRTLPKGFGYLTKLDWRERYTSSILDGNPLVSPPLEICRMGPQAIERFQGVGPNIDEQKQAEEEAEAERNAKEKSRSRASSDANKTGSDDVKSNQSNKIASDSSRSRASSDATTKGVAARDKPTVTVTKADSTDTGVKKSKFPTQTKKRRVPKI</sequence>
<accession>A0A3S1ADZ2</accession>
<feature type="compositionally biased region" description="Polar residues" evidence="3">
    <location>
        <begin position="326"/>
        <end position="336"/>
    </location>
</feature>
<evidence type="ECO:0000256" key="3">
    <source>
        <dbReference type="SAM" id="MobiDB-lite"/>
    </source>
</evidence>